<keyword evidence="12 15" id="KW-0503">Monooxygenase</keyword>
<keyword evidence="8" id="KW-0256">Endoplasmic reticulum</keyword>
<evidence type="ECO:0000256" key="13">
    <source>
        <dbReference type="ARBA" id="ARBA00023136"/>
    </source>
</evidence>
<evidence type="ECO:0000256" key="12">
    <source>
        <dbReference type="ARBA" id="ARBA00023033"/>
    </source>
</evidence>
<protein>
    <recommendedName>
        <fullName evidence="5">unspecific monooxygenase</fullName>
        <ecNumber evidence="5">1.14.14.1</ecNumber>
    </recommendedName>
</protein>
<evidence type="ECO:0000256" key="8">
    <source>
        <dbReference type="ARBA" id="ARBA00022824"/>
    </source>
</evidence>
<dbReference type="InterPro" id="IPR001128">
    <property type="entry name" value="Cyt_P450"/>
</dbReference>
<evidence type="ECO:0000256" key="15">
    <source>
        <dbReference type="RuleBase" id="RU000461"/>
    </source>
</evidence>
<dbReference type="EC" id="1.14.14.1" evidence="5"/>
<reference evidence="17" key="1">
    <citation type="submission" date="2025-08" db="UniProtKB">
        <authorList>
            <consortium name="RefSeq"/>
        </authorList>
    </citation>
    <scope>IDENTIFICATION</scope>
</reference>
<dbReference type="Gene3D" id="1.10.630.10">
    <property type="entry name" value="Cytochrome P450"/>
    <property type="match status" value="1"/>
</dbReference>
<dbReference type="Proteomes" id="UP001652582">
    <property type="component" value="Chromosome 17"/>
</dbReference>
<evidence type="ECO:0000256" key="11">
    <source>
        <dbReference type="ARBA" id="ARBA00023004"/>
    </source>
</evidence>
<evidence type="ECO:0000256" key="4">
    <source>
        <dbReference type="ARBA" id="ARBA00010617"/>
    </source>
</evidence>
<evidence type="ECO:0000256" key="1">
    <source>
        <dbReference type="ARBA" id="ARBA00001971"/>
    </source>
</evidence>
<evidence type="ECO:0000256" key="14">
    <source>
        <dbReference type="ARBA" id="ARBA00047827"/>
    </source>
</evidence>
<evidence type="ECO:0000256" key="3">
    <source>
        <dbReference type="ARBA" id="ARBA00004406"/>
    </source>
</evidence>
<evidence type="ECO:0000256" key="2">
    <source>
        <dbReference type="ARBA" id="ARBA00004174"/>
    </source>
</evidence>
<dbReference type="RefSeq" id="XP_052742466.1">
    <property type="nucleotide sequence ID" value="XM_052886506.1"/>
</dbReference>
<dbReference type="PANTHER" id="PTHR24292">
    <property type="entry name" value="CYTOCHROME P450"/>
    <property type="match status" value="1"/>
</dbReference>
<proteinExistence type="inferred from homology"/>
<dbReference type="InterPro" id="IPR002401">
    <property type="entry name" value="Cyt_P450_E_grp-I"/>
</dbReference>
<comment type="subcellular location">
    <subcellularLocation>
        <location evidence="3">Endoplasmic reticulum membrane</location>
        <topology evidence="3">Peripheral membrane protein</topology>
    </subcellularLocation>
    <subcellularLocation>
        <location evidence="2">Microsome membrane</location>
        <topology evidence="2">Peripheral membrane protein</topology>
    </subcellularLocation>
</comment>
<evidence type="ECO:0000313" key="17">
    <source>
        <dbReference type="RefSeq" id="XP_052742466.1"/>
    </source>
</evidence>
<organism evidence="16 17">
    <name type="scientific">Bicyclus anynana</name>
    <name type="common">Squinting bush brown butterfly</name>
    <dbReference type="NCBI Taxonomy" id="110368"/>
    <lineage>
        <taxon>Eukaryota</taxon>
        <taxon>Metazoa</taxon>
        <taxon>Ecdysozoa</taxon>
        <taxon>Arthropoda</taxon>
        <taxon>Hexapoda</taxon>
        <taxon>Insecta</taxon>
        <taxon>Pterygota</taxon>
        <taxon>Neoptera</taxon>
        <taxon>Endopterygota</taxon>
        <taxon>Lepidoptera</taxon>
        <taxon>Glossata</taxon>
        <taxon>Ditrysia</taxon>
        <taxon>Papilionoidea</taxon>
        <taxon>Nymphalidae</taxon>
        <taxon>Satyrinae</taxon>
        <taxon>Satyrini</taxon>
        <taxon>Mycalesina</taxon>
        <taxon>Bicyclus</taxon>
    </lineage>
</organism>
<dbReference type="Pfam" id="PF00067">
    <property type="entry name" value="p450"/>
    <property type="match status" value="1"/>
</dbReference>
<keyword evidence="11 15" id="KW-0408">Iron</keyword>
<dbReference type="PRINTS" id="PR00463">
    <property type="entry name" value="EP450I"/>
</dbReference>
<keyword evidence="7 15" id="KW-0479">Metal-binding</keyword>
<sequence length="505" mass="58287">MMLQYILMSMAMSLVAWLYIKWVRVRSYWAERGVPHQAPVPLLGSLTFLQRENPGVWMRQLYTSNRPYVGIWLLWRPALVVNSPEIARRILVKDFANFRNRYLGSGDSDPVGALNLFSVNDPVWSSMRNRLSVIFTAAKLKMLQDYIGLKARELAQRIRNDIENPINLKSMFVDYTTDVIGTSAFGVESNATLTGEGPMRSITHDFAKFDLMRGLSWCCIFFFPDLVNCFRLKFFPKKSENYLREVFNKIVKHREQHATGIIEVKDLLDALIKVKKEKMENHEAISEDLLIAQAAVFLFAGFETSGSALSLITYELAFKPDIQEKVYRELKEAQERAGDVGDKDFDAKTLSELTYLNCCIKEGLRKYSPMGWLDRSAMTDYKIDDNLTVKAGTPVYINITGMHYDPNYFPEPEKFHPDRFLPENERNIKPYTYMPFGEGPRFCIGLRFAQMSLRYALSSILLNFKLHPVPDKPLPDNIKMDNRCLLFLPGEPLMVQFEPRHSRTI</sequence>
<keyword evidence="10 15" id="KW-0560">Oxidoreductase</keyword>
<dbReference type="PROSITE" id="PS00086">
    <property type="entry name" value="CYTOCHROME_P450"/>
    <property type="match status" value="1"/>
</dbReference>
<dbReference type="CDD" id="cd11056">
    <property type="entry name" value="CYP6-like"/>
    <property type="match status" value="1"/>
</dbReference>
<comment type="similarity">
    <text evidence="4 15">Belongs to the cytochrome P450 family.</text>
</comment>
<keyword evidence="6 15" id="KW-0349">Heme</keyword>
<dbReference type="InterPro" id="IPR017972">
    <property type="entry name" value="Cyt_P450_CS"/>
</dbReference>
<gene>
    <name evidence="17" type="primary">LOC112046124</name>
</gene>
<evidence type="ECO:0000256" key="5">
    <source>
        <dbReference type="ARBA" id="ARBA00012109"/>
    </source>
</evidence>
<accession>A0ABM3LTS2</accession>
<evidence type="ECO:0000256" key="7">
    <source>
        <dbReference type="ARBA" id="ARBA00022723"/>
    </source>
</evidence>
<comment type="cofactor">
    <cofactor evidence="1">
        <name>heme</name>
        <dbReference type="ChEBI" id="CHEBI:30413"/>
    </cofactor>
</comment>
<evidence type="ECO:0000256" key="10">
    <source>
        <dbReference type="ARBA" id="ARBA00023002"/>
    </source>
</evidence>
<dbReference type="PRINTS" id="PR00385">
    <property type="entry name" value="P450"/>
</dbReference>
<dbReference type="InterPro" id="IPR036396">
    <property type="entry name" value="Cyt_P450_sf"/>
</dbReference>
<dbReference type="PANTHER" id="PTHR24292:SF45">
    <property type="entry name" value="CYTOCHROME P450 6G1-RELATED"/>
    <property type="match status" value="1"/>
</dbReference>
<keyword evidence="16" id="KW-1185">Reference proteome</keyword>
<evidence type="ECO:0000256" key="9">
    <source>
        <dbReference type="ARBA" id="ARBA00022848"/>
    </source>
</evidence>
<dbReference type="GeneID" id="112046124"/>
<name>A0ABM3LTS2_BICAN</name>
<keyword evidence="9" id="KW-0492">Microsome</keyword>
<evidence type="ECO:0000256" key="6">
    <source>
        <dbReference type="ARBA" id="ARBA00022617"/>
    </source>
</evidence>
<comment type="catalytic activity">
    <reaction evidence="14">
        <text>an organic molecule + reduced [NADPH--hemoprotein reductase] + O2 = an alcohol + oxidized [NADPH--hemoprotein reductase] + H2O + H(+)</text>
        <dbReference type="Rhea" id="RHEA:17149"/>
        <dbReference type="Rhea" id="RHEA-COMP:11964"/>
        <dbReference type="Rhea" id="RHEA-COMP:11965"/>
        <dbReference type="ChEBI" id="CHEBI:15377"/>
        <dbReference type="ChEBI" id="CHEBI:15378"/>
        <dbReference type="ChEBI" id="CHEBI:15379"/>
        <dbReference type="ChEBI" id="CHEBI:30879"/>
        <dbReference type="ChEBI" id="CHEBI:57618"/>
        <dbReference type="ChEBI" id="CHEBI:58210"/>
        <dbReference type="ChEBI" id="CHEBI:142491"/>
        <dbReference type="EC" id="1.14.14.1"/>
    </reaction>
</comment>
<keyword evidence="13" id="KW-0472">Membrane</keyword>
<evidence type="ECO:0000313" key="16">
    <source>
        <dbReference type="Proteomes" id="UP001652582"/>
    </source>
</evidence>
<dbReference type="InterPro" id="IPR050476">
    <property type="entry name" value="Insect_CytP450_Detox"/>
</dbReference>
<dbReference type="SUPFAM" id="SSF48264">
    <property type="entry name" value="Cytochrome P450"/>
    <property type="match status" value="1"/>
</dbReference>